<accession>A0AAE1DWA8</accession>
<protein>
    <submittedName>
        <fullName evidence="2">Uncharacterized protein</fullName>
    </submittedName>
</protein>
<reference evidence="2" key="1">
    <citation type="journal article" date="2023" name="G3 (Bethesda)">
        <title>A reference genome for the long-term kleptoplast-retaining sea slug Elysia crispata morphotype clarki.</title>
        <authorList>
            <person name="Eastman K.E."/>
            <person name="Pendleton A.L."/>
            <person name="Shaikh M.A."/>
            <person name="Suttiyut T."/>
            <person name="Ogas R."/>
            <person name="Tomko P."/>
            <person name="Gavelis G."/>
            <person name="Widhalm J.R."/>
            <person name="Wisecaver J.H."/>
        </authorList>
    </citation>
    <scope>NUCLEOTIDE SEQUENCE</scope>
    <source>
        <strain evidence="2">ECLA1</strain>
    </source>
</reference>
<sequence length="80" mass="8842">MPFICAQISKPRNSRLEAEHEDNRTSGLLAPPRQIGLARNRPHFAHSVSDGPGRVKALHSTNSAGFGSHPRQSWQHRSHG</sequence>
<proteinExistence type="predicted"/>
<feature type="region of interest" description="Disordered" evidence="1">
    <location>
        <begin position="1"/>
        <end position="30"/>
    </location>
</feature>
<feature type="region of interest" description="Disordered" evidence="1">
    <location>
        <begin position="45"/>
        <end position="80"/>
    </location>
</feature>
<gene>
    <name evidence="2" type="ORF">RRG08_045170</name>
</gene>
<evidence type="ECO:0000313" key="2">
    <source>
        <dbReference type="EMBL" id="KAK3785416.1"/>
    </source>
</evidence>
<dbReference type="EMBL" id="JAWDGP010002131">
    <property type="protein sequence ID" value="KAK3785416.1"/>
    <property type="molecule type" value="Genomic_DNA"/>
</dbReference>
<keyword evidence="3" id="KW-1185">Reference proteome</keyword>
<comment type="caution">
    <text evidence="2">The sequence shown here is derived from an EMBL/GenBank/DDBJ whole genome shotgun (WGS) entry which is preliminary data.</text>
</comment>
<organism evidence="2 3">
    <name type="scientific">Elysia crispata</name>
    <name type="common">lettuce slug</name>
    <dbReference type="NCBI Taxonomy" id="231223"/>
    <lineage>
        <taxon>Eukaryota</taxon>
        <taxon>Metazoa</taxon>
        <taxon>Spiralia</taxon>
        <taxon>Lophotrochozoa</taxon>
        <taxon>Mollusca</taxon>
        <taxon>Gastropoda</taxon>
        <taxon>Heterobranchia</taxon>
        <taxon>Euthyneura</taxon>
        <taxon>Panpulmonata</taxon>
        <taxon>Sacoglossa</taxon>
        <taxon>Placobranchoidea</taxon>
        <taxon>Plakobranchidae</taxon>
        <taxon>Elysia</taxon>
    </lineage>
</organism>
<feature type="compositionally biased region" description="Basic and acidic residues" evidence="1">
    <location>
        <begin position="14"/>
        <end position="24"/>
    </location>
</feature>
<name>A0AAE1DWA8_9GAST</name>
<evidence type="ECO:0000313" key="3">
    <source>
        <dbReference type="Proteomes" id="UP001283361"/>
    </source>
</evidence>
<dbReference type="AlphaFoldDB" id="A0AAE1DWA8"/>
<feature type="compositionally biased region" description="Polar residues" evidence="1">
    <location>
        <begin position="59"/>
        <end position="73"/>
    </location>
</feature>
<dbReference type="Proteomes" id="UP001283361">
    <property type="component" value="Unassembled WGS sequence"/>
</dbReference>
<evidence type="ECO:0000256" key="1">
    <source>
        <dbReference type="SAM" id="MobiDB-lite"/>
    </source>
</evidence>